<protein>
    <submittedName>
        <fullName evidence="1">Uncharacterized protein</fullName>
    </submittedName>
</protein>
<keyword evidence="2" id="KW-1185">Reference proteome</keyword>
<gene>
    <name evidence="1" type="ORF">CLV63_10370</name>
</gene>
<accession>A0A2P8DQ85</accession>
<dbReference type="RefSeq" id="WP_106581777.1">
    <property type="nucleotide sequence ID" value="NZ_PYGA01000003.1"/>
</dbReference>
<dbReference type="Proteomes" id="UP000240542">
    <property type="component" value="Unassembled WGS sequence"/>
</dbReference>
<evidence type="ECO:0000313" key="2">
    <source>
        <dbReference type="Proteomes" id="UP000240542"/>
    </source>
</evidence>
<dbReference type="AlphaFoldDB" id="A0A2P8DQ85"/>
<organism evidence="1 2">
    <name type="scientific">Murinocardiopsis flavida</name>
    <dbReference type="NCBI Taxonomy" id="645275"/>
    <lineage>
        <taxon>Bacteria</taxon>
        <taxon>Bacillati</taxon>
        <taxon>Actinomycetota</taxon>
        <taxon>Actinomycetes</taxon>
        <taxon>Streptosporangiales</taxon>
        <taxon>Nocardiopsidaceae</taxon>
        <taxon>Murinocardiopsis</taxon>
    </lineage>
</organism>
<comment type="caution">
    <text evidence="1">The sequence shown here is derived from an EMBL/GenBank/DDBJ whole genome shotgun (WGS) entry which is preliminary data.</text>
</comment>
<sequence>MTQWWRSKPLGALTASEIVAVLERLAQDAPDDAALEMALRRELTRAAHEEWMFDDDSGAGTGGTASLVA</sequence>
<reference evidence="1 2" key="1">
    <citation type="submission" date="2018-03" db="EMBL/GenBank/DDBJ databases">
        <title>Genomic Encyclopedia of Archaeal and Bacterial Type Strains, Phase II (KMG-II): from individual species to whole genera.</title>
        <authorList>
            <person name="Goeker M."/>
        </authorList>
    </citation>
    <scope>NUCLEOTIDE SEQUENCE [LARGE SCALE GENOMIC DNA]</scope>
    <source>
        <strain evidence="1 2">DSM 45312</strain>
    </source>
</reference>
<name>A0A2P8DQ85_9ACTN</name>
<dbReference type="OrthoDB" id="3436940at2"/>
<dbReference type="EMBL" id="PYGA01000003">
    <property type="protein sequence ID" value="PSK99348.1"/>
    <property type="molecule type" value="Genomic_DNA"/>
</dbReference>
<proteinExistence type="predicted"/>
<evidence type="ECO:0000313" key="1">
    <source>
        <dbReference type="EMBL" id="PSK99348.1"/>
    </source>
</evidence>